<gene>
    <name evidence="3" type="ORF">NRB56_35370</name>
</gene>
<dbReference type="EMBL" id="WEGI01000007">
    <property type="protein sequence ID" value="MQY27954.1"/>
    <property type="molecule type" value="Genomic_DNA"/>
</dbReference>
<evidence type="ECO:0000256" key="2">
    <source>
        <dbReference type="SAM" id="SignalP"/>
    </source>
</evidence>
<keyword evidence="1" id="KW-0472">Membrane</keyword>
<keyword evidence="4" id="KW-1185">Reference proteome</keyword>
<protein>
    <submittedName>
        <fullName evidence="3">Uncharacterized protein</fullName>
    </submittedName>
</protein>
<evidence type="ECO:0000313" key="3">
    <source>
        <dbReference type="EMBL" id="MQY27954.1"/>
    </source>
</evidence>
<feature type="chain" id="PRO_5039622347" evidence="2">
    <location>
        <begin position="17"/>
        <end position="73"/>
    </location>
</feature>
<accession>A0A7K0DSZ3</accession>
<evidence type="ECO:0000313" key="4">
    <source>
        <dbReference type="Proteomes" id="UP000431401"/>
    </source>
</evidence>
<keyword evidence="1" id="KW-0812">Transmembrane</keyword>
<feature type="signal peptide" evidence="2">
    <location>
        <begin position="1"/>
        <end position="16"/>
    </location>
</feature>
<dbReference type="AlphaFoldDB" id="A0A7K0DSZ3"/>
<sequence length="73" mass="7684">MMIAVALLAMALAAAAGGRSTLAVVAAILCVVVSIGGLLVFESTVRRDHVDRHTTPKLLSDSYVRIPRLPGRD</sequence>
<evidence type="ECO:0000256" key="1">
    <source>
        <dbReference type="SAM" id="Phobius"/>
    </source>
</evidence>
<keyword evidence="2" id="KW-0732">Signal</keyword>
<organism evidence="3 4">
    <name type="scientific">Nocardia aurantia</name>
    <dbReference type="NCBI Taxonomy" id="2585199"/>
    <lineage>
        <taxon>Bacteria</taxon>
        <taxon>Bacillati</taxon>
        <taxon>Actinomycetota</taxon>
        <taxon>Actinomycetes</taxon>
        <taxon>Mycobacteriales</taxon>
        <taxon>Nocardiaceae</taxon>
        <taxon>Nocardia</taxon>
    </lineage>
</organism>
<proteinExistence type="predicted"/>
<reference evidence="3 4" key="1">
    <citation type="submission" date="2019-10" db="EMBL/GenBank/DDBJ databases">
        <title>Nocardia macrotermitis sp. nov. and Nocardia aurantia sp. nov., isolated from the gut of fungus growing-termite Macrotermes natalensis.</title>
        <authorList>
            <person name="Benndorf R."/>
            <person name="Schwitalla J."/>
            <person name="Martin K."/>
            <person name="De Beer W."/>
            <person name="Kaster A.-K."/>
            <person name="Vollmers J."/>
            <person name="Poulsen M."/>
            <person name="Beemelmanns C."/>
        </authorList>
    </citation>
    <scope>NUCLEOTIDE SEQUENCE [LARGE SCALE GENOMIC DNA]</scope>
    <source>
        <strain evidence="3 4">RB56</strain>
    </source>
</reference>
<comment type="caution">
    <text evidence="3">The sequence shown here is derived from an EMBL/GenBank/DDBJ whole genome shotgun (WGS) entry which is preliminary data.</text>
</comment>
<feature type="transmembrane region" description="Helical" evidence="1">
    <location>
        <begin position="25"/>
        <end position="45"/>
    </location>
</feature>
<keyword evidence="1" id="KW-1133">Transmembrane helix</keyword>
<name>A0A7K0DSZ3_9NOCA</name>
<dbReference type="Proteomes" id="UP000431401">
    <property type="component" value="Unassembled WGS sequence"/>
</dbReference>